<reference evidence="1 2" key="1">
    <citation type="submission" date="2019-05" db="EMBL/GenBank/DDBJ databases">
        <authorList>
            <person name="Qu J.-H."/>
        </authorList>
    </citation>
    <scope>NUCLEOTIDE SEQUENCE [LARGE SCALE GENOMIC DNA]</scope>
    <source>
        <strain evidence="1 2">NS28</strain>
    </source>
</reference>
<dbReference type="AlphaFoldDB" id="A0A5M8Q6I2"/>
<accession>A0A5M8Q6I2</accession>
<evidence type="ECO:0000313" key="2">
    <source>
        <dbReference type="Proteomes" id="UP000323994"/>
    </source>
</evidence>
<name>A0A5M8Q6I2_9BACT</name>
<dbReference type="EMBL" id="VBSN01000076">
    <property type="protein sequence ID" value="KAA6430420.1"/>
    <property type="molecule type" value="Genomic_DNA"/>
</dbReference>
<dbReference type="OrthoDB" id="953639at2"/>
<proteinExistence type="predicted"/>
<sequence>MKAFLRFVLAGAGMLGVHTLAIAQKEPACGKVAGRSEVRTHAAMSECIYTQPYAAEEAGEFKKYVSYNDDSGVLFLKYEFVKNKEEFIYEKTVNAAGKSKEERKQIILEFEDEIAFPGREIHINL</sequence>
<protein>
    <submittedName>
        <fullName evidence="1">Uncharacterized protein</fullName>
    </submittedName>
</protein>
<evidence type="ECO:0000313" key="1">
    <source>
        <dbReference type="EMBL" id="KAA6430420.1"/>
    </source>
</evidence>
<keyword evidence="2" id="KW-1185">Reference proteome</keyword>
<dbReference type="Proteomes" id="UP000323994">
    <property type="component" value="Unassembled WGS sequence"/>
</dbReference>
<organism evidence="1 2">
    <name type="scientific">Dyadobacter flavalbus</name>
    <dbReference type="NCBI Taxonomy" id="2579942"/>
    <lineage>
        <taxon>Bacteria</taxon>
        <taxon>Pseudomonadati</taxon>
        <taxon>Bacteroidota</taxon>
        <taxon>Cytophagia</taxon>
        <taxon>Cytophagales</taxon>
        <taxon>Spirosomataceae</taxon>
        <taxon>Dyadobacter</taxon>
    </lineage>
</organism>
<dbReference type="RefSeq" id="WP_139014853.1">
    <property type="nucleotide sequence ID" value="NZ_VBSN01000076.1"/>
</dbReference>
<comment type="caution">
    <text evidence="1">The sequence shown here is derived from an EMBL/GenBank/DDBJ whole genome shotgun (WGS) entry which is preliminary data.</text>
</comment>
<gene>
    <name evidence="1" type="ORF">FEM33_25810</name>
</gene>